<feature type="region of interest" description="Disordered" evidence="1">
    <location>
        <begin position="93"/>
        <end position="115"/>
    </location>
</feature>
<dbReference type="AlphaFoldDB" id="A0AAN8Q3S8"/>
<dbReference type="Gene3D" id="3.40.50.80">
    <property type="entry name" value="Nucleotide-binding domain of ferredoxin-NADP reductase (FNR) module"/>
    <property type="match status" value="1"/>
</dbReference>
<evidence type="ECO:0000256" key="1">
    <source>
        <dbReference type="SAM" id="MobiDB-lite"/>
    </source>
</evidence>
<reference evidence="2 3" key="1">
    <citation type="submission" date="2021-04" db="EMBL/GenBank/DDBJ databases">
        <authorList>
            <person name="De Guttry C."/>
            <person name="Zahm M."/>
            <person name="Klopp C."/>
            <person name="Cabau C."/>
            <person name="Louis A."/>
            <person name="Berthelot C."/>
            <person name="Parey E."/>
            <person name="Roest Crollius H."/>
            <person name="Montfort J."/>
            <person name="Robinson-Rechavi M."/>
            <person name="Bucao C."/>
            <person name="Bouchez O."/>
            <person name="Gislard M."/>
            <person name="Lluch J."/>
            <person name="Milhes M."/>
            <person name="Lampietro C."/>
            <person name="Lopez Roques C."/>
            <person name="Donnadieu C."/>
            <person name="Braasch I."/>
            <person name="Desvignes T."/>
            <person name="Postlethwait J."/>
            <person name="Bobe J."/>
            <person name="Wedekind C."/>
            <person name="Guiguen Y."/>
        </authorList>
    </citation>
    <scope>NUCLEOTIDE SEQUENCE [LARGE SCALE GENOMIC DNA]</scope>
    <source>
        <strain evidence="2">Cs_M1</strain>
        <tissue evidence="2">Blood</tissue>
    </source>
</reference>
<proteinExistence type="predicted"/>
<gene>
    <name evidence="2" type="ORF">J4Q44_G00389730</name>
</gene>
<protein>
    <submittedName>
        <fullName evidence="2">Uncharacterized protein</fullName>
    </submittedName>
</protein>
<evidence type="ECO:0000313" key="3">
    <source>
        <dbReference type="Proteomes" id="UP001356427"/>
    </source>
</evidence>
<name>A0AAN8Q3S8_9TELE</name>
<feature type="compositionally biased region" description="Polar residues" evidence="1">
    <location>
        <begin position="100"/>
        <end position="115"/>
    </location>
</feature>
<feature type="region of interest" description="Disordered" evidence="1">
    <location>
        <begin position="143"/>
        <end position="196"/>
    </location>
</feature>
<keyword evidence="3" id="KW-1185">Reference proteome</keyword>
<dbReference type="EMBL" id="JAGTTL010000668">
    <property type="protein sequence ID" value="KAK6285201.1"/>
    <property type="molecule type" value="Genomic_DNA"/>
</dbReference>
<organism evidence="2 3">
    <name type="scientific">Coregonus suidteri</name>
    <dbReference type="NCBI Taxonomy" id="861788"/>
    <lineage>
        <taxon>Eukaryota</taxon>
        <taxon>Metazoa</taxon>
        <taxon>Chordata</taxon>
        <taxon>Craniata</taxon>
        <taxon>Vertebrata</taxon>
        <taxon>Euteleostomi</taxon>
        <taxon>Actinopterygii</taxon>
        <taxon>Neopterygii</taxon>
        <taxon>Teleostei</taxon>
        <taxon>Protacanthopterygii</taxon>
        <taxon>Salmoniformes</taxon>
        <taxon>Salmonidae</taxon>
        <taxon>Coregoninae</taxon>
        <taxon>Coregonus</taxon>
    </lineage>
</organism>
<evidence type="ECO:0000313" key="2">
    <source>
        <dbReference type="EMBL" id="KAK6285201.1"/>
    </source>
</evidence>
<comment type="caution">
    <text evidence="2">The sequence shown here is derived from an EMBL/GenBank/DDBJ whole genome shotgun (WGS) entry which is preliminary data.</text>
</comment>
<dbReference type="InterPro" id="IPR039261">
    <property type="entry name" value="FNR_nucleotide-bd"/>
</dbReference>
<feature type="compositionally biased region" description="Basic and acidic residues" evidence="1">
    <location>
        <begin position="176"/>
        <end position="188"/>
    </location>
</feature>
<dbReference type="Proteomes" id="UP001356427">
    <property type="component" value="Unassembled WGS sequence"/>
</dbReference>
<sequence>MKSQRFSPGKVSGPVPGQTCLSPLVTSAPWTLAEALRALPSPEDVPKPLTPPSPVPVIVAPPAVEYLPYHHSPRLAPITNLSENGRKLLQKMSGVAPQVRGNTESPCLAPITNTGSPRLAPITNLSENSRKLLQEMAQKMTGVYPQEGKVKRKRGKAKKRVKQEQASNMKQVENVGESKEDKKEENKSLRKRNARNMARDVQNSFYDIVEEVGGLTHTQAVAYIKKLMTKGRYSQDVWS</sequence>
<feature type="compositionally biased region" description="Basic residues" evidence="1">
    <location>
        <begin position="150"/>
        <end position="161"/>
    </location>
</feature>
<accession>A0AAN8Q3S8</accession>